<gene>
    <name evidence="1" type="ORF">DQQ10_06210</name>
</gene>
<dbReference type="NCBIfam" id="TIGR02453">
    <property type="entry name" value="TIGR02453 family protein"/>
    <property type="match status" value="1"/>
</dbReference>
<dbReference type="PANTHER" id="PTHR36452:SF1">
    <property type="entry name" value="DUF2461 DOMAIN-CONTAINING PROTEIN"/>
    <property type="match status" value="1"/>
</dbReference>
<dbReference type="PANTHER" id="PTHR36452">
    <property type="entry name" value="CHROMOSOME 12, WHOLE GENOME SHOTGUN SEQUENCE"/>
    <property type="match status" value="1"/>
</dbReference>
<dbReference type="RefSeq" id="WP_112746234.1">
    <property type="nucleotide sequence ID" value="NZ_QMFY01000002.1"/>
</dbReference>
<keyword evidence="2" id="KW-1185">Reference proteome</keyword>
<sequence length="217" mass="24718">MNASTLSFLKKLARNNNRDWFNEHKHEYEAAREDMVLFVEKLIAEIATFDEEIGGVDARKSLFRIHRDTRFSHNKDPYKINFGASIVNGRGKPRAGYYFHLQPGKSFLAGGIYMLENEALKNVRKEISGHAESFIKVVSDKKFCQHFGALSEEGKMKRVPLGFEKDDPMGEYLKLKHFVGVHQVSDEAILEGDACKKFSKVYRSLKPLNGFINASLA</sequence>
<dbReference type="PIRSF" id="PIRSF028451">
    <property type="entry name" value="UCP028451"/>
    <property type="match status" value="1"/>
</dbReference>
<accession>A0A364Y6E3</accession>
<dbReference type="InterPro" id="IPR012808">
    <property type="entry name" value="CHP02453"/>
</dbReference>
<comment type="caution">
    <text evidence="1">The sequence shown here is derived from an EMBL/GenBank/DDBJ whole genome shotgun (WGS) entry which is preliminary data.</text>
</comment>
<dbReference type="InterPro" id="IPR015996">
    <property type="entry name" value="UCP028451"/>
</dbReference>
<protein>
    <submittedName>
        <fullName evidence="1">DUF2461 domain-containing protein</fullName>
    </submittedName>
</protein>
<evidence type="ECO:0000313" key="2">
    <source>
        <dbReference type="Proteomes" id="UP000251889"/>
    </source>
</evidence>
<dbReference type="OrthoDB" id="9794241at2"/>
<evidence type="ECO:0000313" key="1">
    <source>
        <dbReference type="EMBL" id="RAW02412.1"/>
    </source>
</evidence>
<dbReference type="EMBL" id="QMFY01000002">
    <property type="protein sequence ID" value="RAW02412.1"/>
    <property type="molecule type" value="Genomic_DNA"/>
</dbReference>
<dbReference type="Pfam" id="PF09365">
    <property type="entry name" value="DUF2461"/>
    <property type="match status" value="1"/>
</dbReference>
<organism evidence="1 2">
    <name type="scientific">Pseudochryseolinea flava</name>
    <dbReference type="NCBI Taxonomy" id="2059302"/>
    <lineage>
        <taxon>Bacteria</taxon>
        <taxon>Pseudomonadati</taxon>
        <taxon>Bacteroidota</taxon>
        <taxon>Cytophagia</taxon>
        <taxon>Cytophagales</taxon>
        <taxon>Fulvivirgaceae</taxon>
        <taxon>Pseudochryseolinea</taxon>
    </lineage>
</organism>
<name>A0A364Y6E3_9BACT</name>
<dbReference type="Proteomes" id="UP000251889">
    <property type="component" value="Unassembled WGS sequence"/>
</dbReference>
<dbReference type="AlphaFoldDB" id="A0A364Y6E3"/>
<reference evidence="1 2" key="1">
    <citation type="submission" date="2018-06" db="EMBL/GenBank/DDBJ databases">
        <title>Chryseolinea flavus sp. nov., a member of the phylum Bacteroidetes isolated from soil.</title>
        <authorList>
            <person name="Li Y."/>
            <person name="Wang J."/>
        </authorList>
    </citation>
    <scope>NUCLEOTIDE SEQUENCE [LARGE SCALE GENOMIC DNA]</scope>
    <source>
        <strain evidence="1 2">SDU1-6</strain>
    </source>
</reference>
<proteinExistence type="predicted"/>